<keyword evidence="11" id="KW-1185">Reference proteome</keyword>
<accession>A0A0F5JWL7</accession>
<keyword evidence="7 8" id="KW-0472">Membrane</keyword>
<dbReference type="PROSITE" id="PS50928">
    <property type="entry name" value="ABC_TM1"/>
    <property type="match status" value="1"/>
</dbReference>
<sequence length="295" mass="31488">MIKAIRCGKCGGVGMRYARINTARVGVFLQALVTVAIVLFLVLPIIMSMLAGVTANYFRGLSSGLTLRWVGQVWDLYAGSLFASLYVALATLAITIIIGVPAAYALSRSHARLARWIDELLILPVALPGLASALALLSLYGGFGAFRQSYAFIIVGHVIFTLPFMTRSVSAICASADIRTLEEGAASLGAGFARRFFTVVLPNIQPGIVAGAVAVVTLSLGEFNLTWMLHTPDTKTLPVGLADTYASMRIEIGSAYTLVFLVIALPLLLAIQWFAPDAVVKRAKRRAAKVAKDAL</sequence>
<dbReference type="PANTHER" id="PTHR43357">
    <property type="entry name" value="INNER MEMBRANE ABC TRANSPORTER PERMEASE PROTEIN YDCV"/>
    <property type="match status" value="1"/>
</dbReference>
<evidence type="ECO:0000256" key="5">
    <source>
        <dbReference type="ARBA" id="ARBA00022692"/>
    </source>
</evidence>
<evidence type="ECO:0000256" key="4">
    <source>
        <dbReference type="ARBA" id="ARBA00022519"/>
    </source>
</evidence>
<dbReference type="Proteomes" id="UP000033618">
    <property type="component" value="Unassembled WGS sequence"/>
</dbReference>
<feature type="transmembrane region" description="Helical" evidence="8">
    <location>
        <begin position="120"/>
        <end position="143"/>
    </location>
</feature>
<evidence type="ECO:0000256" key="8">
    <source>
        <dbReference type="RuleBase" id="RU363032"/>
    </source>
</evidence>
<keyword evidence="5 8" id="KW-0812">Transmembrane</keyword>
<dbReference type="GO" id="GO:0005886">
    <property type="term" value="C:plasma membrane"/>
    <property type="evidence" value="ECO:0007669"/>
    <property type="project" value="UniProtKB-SubCell"/>
</dbReference>
<evidence type="ECO:0000256" key="6">
    <source>
        <dbReference type="ARBA" id="ARBA00022989"/>
    </source>
</evidence>
<evidence type="ECO:0000259" key="9">
    <source>
        <dbReference type="PROSITE" id="PS50928"/>
    </source>
</evidence>
<keyword evidence="6 8" id="KW-1133">Transmembrane helix</keyword>
<proteinExistence type="inferred from homology"/>
<feature type="domain" description="ABC transmembrane type-1" evidence="9">
    <location>
        <begin position="81"/>
        <end position="271"/>
    </location>
</feature>
<evidence type="ECO:0000313" key="10">
    <source>
        <dbReference type="EMBL" id="KKB62100.1"/>
    </source>
</evidence>
<keyword evidence="4" id="KW-0997">Cell inner membrane</keyword>
<comment type="caution">
    <text evidence="10">The sequence shown here is derived from an EMBL/GenBank/DDBJ whole genome shotgun (WGS) entry which is preliminary data.</text>
</comment>
<comment type="similarity">
    <text evidence="8">Belongs to the binding-protein-dependent transport system permease family.</text>
</comment>
<evidence type="ECO:0000256" key="3">
    <source>
        <dbReference type="ARBA" id="ARBA00022475"/>
    </source>
</evidence>
<feature type="transmembrane region" description="Helical" evidence="8">
    <location>
        <begin position="255"/>
        <end position="275"/>
    </location>
</feature>
<protein>
    <submittedName>
        <fullName evidence="10">ABC transporter permease</fullName>
    </submittedName>
</protein>
<dbReference type="SUPFAM" id="SSF161098">
    <property type="entry name" value="MetI-like"/>
    <property type="match status" value="1"/>
</dbReference>
<evidence type="ECO:0000313" key="11">
    <source>
        <dbReference type="Proteomes" id="UP000033618"/>
    </source>
</evidence>
<keyword evidence="2 8" id="KW-0813">Transport</keyword>
<organism evidence="10 11">
    <name type="scientific">Robbsia andropogonis</name>
    <dbReference type="NCBI Taxonomy" id="28092"/>
    <lineage>
        <taxon>Bacteria</taxon>
        <taxon>Pseudomonadati</taxon>
        <taxon>Pseudomonadota</taxon>
        <taxon>Betaproteobacteria</taxon>
        <taxon>Burkholderiales</taxon>
        <taxon>Burkholderiaceae</taxon>
        <taxon>Robbsia</taxon>
    </lineage>
</organism>
<reference evidence="10 11" key="1">
    <citation type="submission" date="2015-03" db="EMBL/GenBank/DDBJ databases">
        <title>Draft Genome Sequence of Burkholderia andropogonis type strain ICMP2807, isolated from Sorghum bicolor.</title>
        <authorList>
            <person name="Lopes-Santos L."/>
            <person name="Castro D.B."/>
            <person name="Ottoboni L.M."/>
            <person name="Park D."/>
            <person name="Weirc B.S."/>
            <person name="Destefano S.A."/>
        </authorList>
    </citation>
    <scope>NUCLEOTIDE SEQUENCE [LARGE SCALE GENOMIC DNA]</scope>
    <source>
        <strain evidence="10 11">ICMP2807</strain>
    </source>
</reference>
<dbReference type="PATRIC" id="fig|28092.6.peg.4585"/>
<dbReference type="GO" id="GO:0055085">
    <property type="term" value="P:transmembrane transport"/>
    <property type="evidence" value="ECO:0007669"/>
    <property type="project" value="InterPro"/>
</dbReference>
<feature type="transmembrane region" description="Helical" evidence="8">
    <location>
        <begin position="78"/>
        <end position="100"/>
    </location>
</feature>
<comment type="subcellular location">
    <subcellularLocation>
        <location evidence="1">Cell inner membrane</location>
        <topology evidence="1">Multi-pass membrane protein</topology>
    </subcellularLocation>
    <subcellularLocation>
        <location evidence="8">Cell membrane</location>
        <topology evidence="8">Multi-pass membrane protein</topology>
    </subcellularLocation>
</comment>
<dbReference type="EMBL" id="LAQU01000025">
    <property type="protein sequence ID" value="KKB62100.1"/>
    <property type="molecule type" value="Genomic_DNA"/>
</dbReference>
<dbReference type="InterPro" id="IPR000515">
    <property type="entry name" value="MetI-like"/>
</dbReference>
<feature type="transmembrane region" description="Helical" evidence="8">
    <location>
        <begin position="149"/>
        <end position="175"/>
    </location>
</feature>
<dbReference type="STRING" id="28092.WM40_19550"/>
<gene>
    <name evidence="10" type="ORF">WM40_19550</name>
</gene>
<feature type="transmembrane region" description="Helical" evidence="8">
    <location>
        <begin position="196"/>
        <end position="220"/>
    </location>
</feature>
<evidence type="ECO:0000256" key="2">
    <source>
        <dbReference type="ARBA" id="ARBA00022448"/>
    </source>
</evidence>
<evidence type="ECO:0000256" key="7">
    <source>
        <dbReference type="ARBA" id="ARBA00023136"/>
    </source>
</evidence>
<feature type="transmembrane region" description="Helical" evidence="8">
    <location>
        <begin position="25"/>
        <end position="58"/>
    </location>
</feature>
<dbReference type="InterPro" id="IPR035906">
    <property type="entry name" value="MetI-like_sf"/>
</dbReference>
<dbReference type="CDD" id="cd06261">
    <property type="entry name" value="TM_PBP2"/>
    <property type="match status" value="1"/>
</dbReference>
<dbReference type="PANTHER" id="PTHR43357:SF4">
    <property type="entry name" value="INNER MEMBRANE ABC TRANSPORTER PERMEASE PROTEIN YDCV"/>
    <property type="match status" value="1"/>
</dbReference>
<dbReference type="AlphaFoldDB" id="A0A0F5JWL7"/>
<dbReference type="Pfam" id="PF00528">
    <property type="entry name" value="BPD_transp_1"/>
    <property type="match status" value="1"/>
</dbReference>
<evidence type="ECO:0000256" key="1">
    <source>
        <dbReference type="ARBA" id="ARBA00004429"/>
    </source>
</evidence>
<name>A0A0F5JWL7_9BURK</name>
<keyword evidence="3" id="KW-1003">Cell membrane</keyword>
<dbReference type="Gene3D" id="1.10.3720.10">
    <property type="entry name" value="MetI-like"/>
    <property type="match status" value="1"/>
</dbReference>